<dbReference type="OrthoDB" id="5789657at2759"/>
<evidence type="ECO:0000313" key="3">
    <source>
        <dbReference type="EMBL" id="EZA50725.1"/>
    </source>
</evidence>
<feature type="chain" id="PRO_5001540790" evidence="2">
    <location>
        <begin position="40"/>
        <end position="2110"/>
    </location>
</feature>
<feature type="compositionally biased region" description="Low complexity" evidence="1">
    <location>
        <begin position="844"/>
        <end position="858"/>
    </location>
</feature>
<keyword evidence="2" id="KW-0732">Signal</keyword>
<dbReference type="Proteomes" id="UP000053097">
    <property type="component" value="Unassembled WGS sequence"/>
</dbReference>
<keyword evidence="4" id="KW-1185">Reference proteome</keyword>
<evidence type="ECO:0000313" key="4">
    <source>
        <dbReference type="Proteomes" id="UP000053097"/>
    </source>
</evidence>
<feature type="region of interest" description="Disordered" evidence="1">
    <location>
        <begin position="146"/>
        <end position="173"/>
    </location>
</feature>
<feature type="region of interest" description="Disordered" evidence="1">
    <location>
        <begin position="840"/>
        <end position="864"/>
    </location>
</feature>
<reference evidence="3 4" key="1">
    <citation type="journal article" date="2014" name="Curr. Biol.">
        <title>The genome of the clonal raider ant Cerapachys biroi.</title>
        <authorList>
            <person name="Oxley P.R."/>
            <person name="Ji L."/>
            <person name="Fetter-Pruneda I."/>
            <person name="McKenzie S.K."/>
            <person name="Li C."/>
            <person name="Hu H."/>
            <person name="Zhang G."/>
            <person name="Kronauer D.J."/>
        </authorList>
    </citation>
    <scope>NUCLEOTIDE SEQUENCE [LARGE SCALE GENOMIC DNA]</scope>
</reference>
<name>A0A026W3Q8_OOCBI</name>
<evidence type="ECO:0000256" key="2">
    <source>
        <dbReference type="SAM" id="SignalP"/>
    </source>
</evidence>
<gene>
    <name evidence="3" type="ORF">X777_10775</name>
</gene>
<feature type="region of interest" description="Disordered" evidence="1">
    <location>
        <begin position="54"/>
        <end position="76"/>
    </location>
</feature>
<sequence>MRALNSRRPRSSSTSVHPLVPRATLCFFLLLCIIHNTRARSVSHDDGDVVADQVRGKNSELVESTDEDDSDEGRKYPEKEILIEDSEKIQVEAAGDESSVVKKRRRNDVTLAGKSVLQASENVAQDTVASVQKDEGIRRFDAQVESDDAEGLGQRKVSSDVTENISNLPGDANEHDRQLIDTKQSHVDVKNADVKQEGEVKPQKKKYVLVSSDLEKEQLENIASLEQTEKIDSNKEEVVQIKNLAQANLDEARIKNTNGVNEEVRNDFRSLELGADANENERNQEQHIADEAPSNEEIAMKDLDVNREDRHLTRNSGNLPGREQESIVDGQIKKLISIRDDALELASNGAKRLEKVDERSLFSEKSIEFDAAAAEKNEGARNQRSSDIKDAIGNFEQSSSMTEVNLSRLQKWKAEAALLQEQVKNRTFLQHLKEQTTEVLPDIPKFTENQLLEVLKNIASLRKPVSNETYSANLNATELNEKQLEIIKCAEQLVEIKQRQSFMENMAQCIRGLNVLNCMRIFIWPIVLDNLPELVTQTFNNLPVEINLIDLFQGNRAKSARSDNNAHRARLLTPESVVFNILRGALESKITYDLTPTFIDSKNETLRRLLTINQLQILQMAERLLPAEIRREYSDRMFSCVRRFEYFSCIKYFAWPMVKQYYPALPDFPDYQSWYPPITLFPQYPIVPFPSFVGGTGELPEVVDADATRTRKPKPEAVIVNILQSTLKEHVKTPYVSHNTDSYVAVLPPEQLLSIHMAEQLLPTPYRPEFVQKTVKCIQEFNYVTCIKYSTWPTVKQFVSLPDISNWLPDGWQLPDVFGYFPDFQFPNFPDLSSFIPGLGSGGSTPPSTEQPSTPDTSEGSSGQVPTILFRQNEIPSEASNELENKVTDILMKVRNSLKVTSENPIVSGNVIILTTITEKQINILRLAESIIPPFARAPLVTQVLSCLQTNNDFINCTRYVIWPTVAFYAPNLPEFPNLLHNQQLKQEDQQILLNNKNTLHQTKFPQNNSPVISVTGTRFVPIFTEHPESVILNILKSIQLSSPNVHADLITKLTNMQQFGDLFNDQQLNILRITEGLLPDAARPIFASRMIECVRNSLGNFLMCSRDVLWPTLSEYFPRLPSFPNFGGHSQITNLKPILPQNLTDSSPFSETDVKIGQHGDATVTTTHTRFYPIFTEHPEGVILNILKAVQHATPSVLDTTTISKSPEITTYFSEQQNNIIQITESLLPESVRPVFVERMVTCVRKNTFLECTRDIAWPTIAQFFPRLPNFPNFGSYQNLPRMKLGLSSVLLRNAYSENRTFNVKDTPNTAVESIETKIESILKDLLSKDSTMRLENSYLDINNPVIGTLLTTREMNIIKLTEKAIPDSIRRVYVNSMLECVKNNINFITCVQHISWPTLKQTMTSTLPNFDELFGQLQIPGVGQIPGIGGIQTGISPFPGISNFGNINYPQFGILSDSPQKLKSQEQSVQSKLAGETNQISGVSKANTSSVGEQGTILGYLGQPSNILIDISKEKLHISDIKRRQDPLPESIPLNSLSKIHLRKRRSADTLLNAYYETDEDLLTMRSKQSSEASSEVTTDRMFPNFTESEFLQLLVNISKSKQTEQPVESSKEYFVDTLNSTIRNSLTADQYEILKIVETLNNRTANRGFLQRVVQCILSLSFIRCMGIFVWPIITTIPSAIGLPSLPAFPPSLGILGRTTESEVEHFFGMSTIDFEKELLTRQESMENTLLDWYKELMENKFQTNIGFLQFKGYGNGEVGISFSGFREGRATKIKDNKNLPSILTIISDIMEEVLDQRPDNEKIKKEKEKRERSLDDVQEADFQLLKESDEYADIKRSINDDQIITMFLDKIKANATDFADGDVTQFLNVEDAYNAFGVLFGTRLNEKFADRLRTFTEEHLKKDTSGQQMKELGKEELKVIPLKEDTFEEKSTETHDEGKKEHDTKSEFRSLLDKLSNKLIKNIPTEKIEDRDNKNKIEDTESSFDKNMRSELRIQLPRLREDIMPRKITSAIIQLGRAIKTKMTDLMPGIGFMISFLIQMALAHARAAASMAGMISNMALASASFSLLRQSLFGSENQKIKYVYDNDKTGPGISWPHHHKSYHHEK</sequence>
<feature type="region of interest" description="Disordered" evidence="1">
    <location>
        <begin position="1929"/>
        <end position="1951"/>
    </location>
</feature>
<protein>
    <submittedName>
        <fullName evidence="3">Uncharacterized protein</fullName>
    </submittedName>
</protein>
<dbReference type="EMBL" id="KK107447">
    <property type="protein sequence ID" value="EZA50725.1"/>
    <property type="molecule type" value="Genomic_DNA"/>
</dbReference>
<dbReference type="OMA" id="RYVIWPT"/>
<organism evidence="3 4">
    <name type="scientific">Ooceraea biroi</name>
    <name type="common">Clonal raider ant</name>
    <name type="synonym">Cerapachys biroi</name>
    <dbReference type="NCBI Taxonomy" id="2015173"/>
    <lineage>
        <taxon>Eukaryota</taxon>
        <taxon>Metazoa</taxon>
        <taxon>Ecdysozoa</taxon>
        <taxon>Arthropoda</taxon>
        <taxon>Hexapoda</taxon>
        <taxon>Insecta</taxon>
        <taxon>Pterygota</taxon>
        <taxon>Neoptera</taxon>
        <taxon>Endopterygota</taxon>
        <taxon>Hymenoptera</taxon>
        <taxon>Apocrita</taxon>
        <taxon>Aculeata</taxon>
        <taxon>Formicoidea</taxon>
        <taxon>Formicidae</taxon>
        <taxon>Dorylinae</taxon>
        <taxon>Ooceraea</taxon>
    </lineage>
</organism>
<feature type="signal peptide" evidence="2">
    <location>
        <begin position="1"/>
        <end position="39"/>
    </location>
</feature>
<accession>A0A026W3Q8</accession>
<proteinExistence type="predicted"/>
<dbReference type="STRING" id="2015173.A0A026W3Q8"/>
<evidence type="ECO:0000256" key="1">
    <source>
        <dbReference type="SAM" id="MobiDB-lite"/>
    </source>
</evidence>